<feature type="compositionally biased region" description="Pro residues" evidence="2">
    <location>
        <begin position="516"/>
        <end position="526"/>
    </location>
</feature>
<dbReference type="Proteomes" id="UP000326757">
    <property type="component" value="Unassembled WGS sequence"/>
</dbReference>
<organism evidence="4 5">
    <name type="scientific">Monilinia laxa</name>
    <name type="common">Brown rot fungus</name>
    <name type="synonym">Sclerotinia laxa</name>
    <dbReference type="NCBI Taxonomy" id="61186"/>
    <lineage>
        <taxon>Eukaryota</taxon>
        <taxon>Fungi</taxon>
        <taxon>Dikarya</taxon>
        <taxon>Ascomycota</taxon>
        <taxon>Pezizomycotina</taxon>
        <taxon>Leotiomycetes</taxon>
        <taxon>Helotiales</taxon>
        <taxon>Sclerotiniaceae</taxon>
        <taxon>Monilinia</taxon>
    </lineage>
</organism>
<sequence length="798" mass="88522">MARKYSPCSQADGIVSAKPHNNEYRSEGMTDNTSRGNTLSDRGDYFHDTVISGRKWRTLYIAMDDSIHTLLYNYDYNSIRAVKSSFITILHNRGLISHYQYECILFYAGREILNEETLQSCHIGDKATINAILREDGSRESRKSKSVKSSLDLLDSDEDVEQSVAKKQKTVSFADDLISYPPLSFQQPFTSQTSSMMLGGLGPGELPLRDFHDPLVRDCPPKHDLPGKHSLDELSRNTSFASQPLPYDILPLASRNPGYDFFGNPMVQREDTRRNWNKDANDILPKNIEYSSSPTAAHLNPQSSILQPPTFDLLPAVRNTVYLGPSGTSGTKPKSGPLPFSSILGLPNPSYTITPPPRTHTISPFTQQAPLFSSKDLAVSYSSSPSSSSPISGLPINKYLPNRLPPSTTPRTILKPSPTSSPANLQSSPIFPSQNTQFSLPSSSQPPEISTLRSLNSYFSKTVPPPSNHFPSQKILPPTSSNSPQSAKQNPMNFDYFKAARSKSRPSESKNHPLNSPLPPPPPPPHLRVKPSPSSSLEHSKDSYRLPSVGWSDKLQLTVPYDGREHSQSESPSSSHPETNLPSKAPDRQLSQPPTSTLHSPPSFKKPRQAYELSRLPLFYIYDLLPPESSTPTPKPTPTPPVPTITPESSFPTPKPTPKSPIPLISPASSKPIKIAPPEPLTKPTTSKSTIYHSSQYPLPRGFSFKGAVVIPILAHEILPKELLGYRAVRQLVENQGWETSAEQWRAIKRVLEREEEAEREEGRKVDNNRGVRGNLEVLMRRLMAEVEEMAKERNLES</sequence>
<evidence type="ECO:0000313" key="5">
    <source>
        <dbReference type="Proteomes" id="UP000326757"/>
    </source>
</evidence>
<name>A0A5N6KBY9_MONLA</name>
<gene>
    <name evidence="4" type="ORF">EYC80_002853</name>
</gene>
<evidence type="ECO:0000256" key="1">
    <source>
        <dbReference type="SAM" id="Coils"/>
    </source>
</evidence>
<feature type="coiled-coil region" evidence="1">
    <location>
        <begin position="742"/>
        <end position="793"/>
    </location>
</feature>
<feature type="compositionally biased region" description="Low complexity" evidence="2">
    <location>
        <begin position="569"/>
        <end position="578"/>
    </location>
</feature>
<feature type="region of interest" description="Disordered" evidence="2">
    <location>
        <begin position="562"/>
        <end position="605"/>
    </location>
</feature>
<protein>
    <recommendedName>
        <fullName evidence="3">Ubiquitin-like domain-containing protein</fullName>
    </recommendedName>
</protein>
<dbReference type="OrthoDB" id="3548282at2759"/>
<reference evidence="4 5" key="1">
    <citation type="submission" date="2019-06" db="EMBL/GenBank/DDBJ databases">
        <title>Genome Sequence of the Brown Rot Fungal Pathogen Monilinia laxa.</title>
        <authorList>
            <person name="De Miccolis Angelini R.M."/>
            <person name="Landi L."/>
            <person name="Abate D."/>
            <person name="Pollastro S."/>
            <person name="Romanazzi G."/>
            <person name="Faretra F."/>
        </authorList>
    </citation>
    <scope>NUCLEOTIDE SEQUENCE [LARGE SCALE GENOMIC DNA]</scope>
    <source>
        <strain evidence="4 5">Mlax316</strain>
    </source>
</reference>
<dbReference type="CDD" id="cd17039">
    <property type="entry name" value="Ubl_ubiquitin_like"/>
    <property type="match status" value="1"/>
</dbReference>
<feature type="region of interest" description="Disordered" evidence="2">
    <location>
        <begin position="629"/>
        <end position="689"/>
    </location>
</feature>
<dbReference type="InterPro" id="IPR000626">
    <property type="entry name" value="Ubiquitin-like_dom"/>
</dbReference>
<accession>A0A5N6KBY9</accession>
<evidence type="ECO:0000259" key="3">
    <source>
        <dbReference type="PROSITE" id="PS50053"/>
    </source>
</evidence>
<proteinExistence type="predicted"/>
<comment type="caution">
    <text evidence="4">The sequence shown here is derived from an EMBL/GenBank/DDBJ whole genome shotgun (WGS) entry which is preliminary data.</text>
</comment>
<feature type="domain" description="Ubiquitin-like" evidence="3">
    <location>
        <begin position="105"/>
        <end position="138"/>
    </location>
</feature>
<feature type="compositionally biased region" description="Polar residues" evidence="2">
    <location>
        <begin position="409"/>
        <end position="460"/>
    </location>
</feature>
<feature type="region of interest" description="Disordered" evidence="2">
    <location>
        <begin position="1"/>
        <end position="38"/>
    </location>
</feature>
<feature type="compositionally biased region" description="Polar residues" evidence="2">
    <location>
        <begin position="29"/>
        <end position="38"/>
    </location>
</feature>
<dbReference type="AlphaFoldDB" id="A0A5N6KBY9"/>
<dbReference type="PROSITE" id="PS50053">
    <property type="entry name" value="UBIQUITIN_2"/>
    <property type="match status" value="1"/>
</dbReference>
<feature type="compositionally biased region" description="Low complexity" evidence="2">
    <location>
        <begin position="383"/>
        <end position="392"/>
    </location>
</feature>
<dbReference type="EMBL" id="VIGI01000004">
    <property type="protein sequence ID" value="KAB8300928.1"/>
    <property type="molecule type" value="Genomic_DNA"/>
</dbReference>
<evidence type="ECO:0000256" key="2">
    <source>
        <dbReference type="SAM" id="MobiDB-lite"/>
    </source>
</evidence>
<feature type="compositionally biased region" description="Polar residues" evidence="2">
    <location>
        <begin position="589"/>
        <end position="600"/>
    </location>
</feature>
<feature type="compositionally biased region" description="Pro residues" evidence="2">
    <location>
        <begin position="633"/>
        <end position="644"/>
    </location>
</feature>
<evidence type="ECO:0000313" key="4">
    <source>
        <dbReference type="EMBL" id="KAB8300928.1"/>
    </source>
</evidence>
<keyword evidence="5" id="KW-1185">Reference proteome</keyword>
<feature type="region of interest" description="Disordered" evidence="2">
    <location>
        <begin position="383"/>
        <end position="549"/>
    </location>
</feature>
<feature type="compositionally biased region" description="Polar residues" evidence="2">
    <location>
        <begin position="478"/>
        <end position="492"/>
    </location>
</feature>
<keyword evidence="1" id="KW-0175">Coiled coil</keyword>